<keyword evidence="9" id="KW-1185">Reference proteome</keyword>
<keyword evidence="6" id="KW-1133">Transmembrane helix</keyword>
<evidence type="ECO:0000256" key="1">
    <source>
        <dbReference type="ARBA" id="ARBA00006914"/>
    </source>
</evidence>
<dbReference type="InterPro" id="IPR027417">
    <property type="entry name" value="P-loop_NTPase"/>
</dbReference>
<keyword evidence="2 4" id="KW-0547">Nucleotide-binding</keyword>
<evidence type="ECO:0000256" key="4">
    <source>
        <dbReference type="RuleBase" id="RU003651"/>
    </source>
</evidence>
<dbReference type="InterPro" id="IPR050221">
    <property type="entry name" value="26S_Proteasome_ATPase"/>
</dbReference>
<name>A0AAX3B9I3_9MOLU</name>
<keyword evidence="6" id="KW-0812">Transmembrane</keyword>
<reference evidence="8 9" key="1">
    <citation type="submission" date="2022-05" db="EMBL/GenBank/DDBJ databases">
        <title>'Parthenium hysterophorus' phyllody phytoplasma strain PR34.</title>
        <authorList>
            <person name="Kirdat K."/>
            <person name="Tiwarekar B."/>
            <person name="Yadav A."/>
        </authorList>
    </citation>
    <scope>NUCLEOTIDE SEQUENCE [LARGE SCALE GENOMIC DNA]</scope>
    <source>
        <strain evidence="8 9">PR34</strain>
    </source>
</reference>
<feature type="transmembrane region" description="Helical" evidence="6">
    <location>
        <begin position="7"/>
        <end position="26"/>
    </location>
</feature>
<dbReference type="Gene3D" id="3.40.50.300">
    <property type="entry name" value="P-loop containing nucleotide triphosphate hydrolases"/>
    <property type="match status" value="1"/>
</dbReference>
<dbReference type="InterPro" id="IPR003593">
    <property type="entry name" value="AAA+_ATPase"/>
</dbReference>
<comment type="similarity">
    <text evidence="1 4">Belongs to the AAA ATPase family.</text>
</comment>
<keyword evidence="6" id="KW-0472">Membrane</keyword>
<evidence type="ECO:0000256" key="2">
    <source>
        <dbReference type="ARBA" id="ARBA00022741"/>
    </source>
</evidence>
<organism evidence="8 9">
    <name type="scientific">Candidatus Phytoplasma asiaticum</name>
    <dbReference type="NCBI Taxonomy" id="2763338"/>
    <lineage>
        <taxon>Bacteria</taxon>
        <taxon>Bacillati</taxon>
        <taxon>Mycoplasmatota</taxon>
        <taxon>Mollicutes</taxon>
        <taxon>Acholeplasmatales</taxon>
        <taxon>Acholeplasmataceae</taxon>
        <taxon>Candidatus Phytoplasma</taxon>
        <taxon>16SrII (Peanut WB group)</taxon>
    </lineage>
</organism>
<dbReference type="EMBL" id="CP097206">
    <property type="protein sequence ID" value="UQV27301.1"/>
    <property type="molecule type" value="Genomic_DNA"/>
</dbReference>
<dbReference type="SMART" id="SM00382">
    <property type="entry name" value="AAA"/>
    <property type="match status" value="1"/>
</dbReference>
<evidence type="ECO:0000256" key="6">
    <source>
        <dbReference type="SAM" id="Phobius"/>
    </source>
</evidence>
<dbReference type="SUPFAM" id="SSF57997">
    <property type="entry name" value="Tropomyosin"/>
    <property type="match status" value="2"/>
</dbReference>
<dbReference type="InterPro" id="IPR003960">
    <property type="entry name" value="ATPase_AAA_CS"/>
</dbReference>
<dbReference type="InterPro" id="IPR003959">
    <property type="entry name" value="ATPase_AAA_core"/>
</dbReference>
<dbReference type="Pfam" id="PF00004">
    <property type="entry name" value="AAA"/>
    <property type="match status" value="1"/>
</dbReference>
<evidence type="ECO:0000259" key="7">
    <source>
        <dbReference type="SMART" id="SM00382"/>
    </source>
</evidence>
<dbReference type="Proteomes" id="UP000769022">
    <property type="component" value="Chromosome"/>
</dbReference>
<dbReference type="GO" id="GO:0005524">
    <property type="term" value="F:ATP binding"/>
    <property type="evidence" value="ECO:0007669"/>
    <property type="project" value="UniProtKB-KW"/>
</dbReference>
<proteinExistence type="inferred from homology"/>
<dbReference type="CDD" id="cd19481">
    <property type="entry name" value="RecA-like_protease"/>
    <property type="match status" value="1"/>
</dbReference>
<evidence type="ECO:0000313" key="8">
    <source>
        <dbReference type="EMBL" id="UQV27301.1"/>
    </source>
</evidence>
<feature type="transmembrane region" description="Helical" evidence="6">
    <location>
        <begin position="1862"/>
        <end position="1882"/>
    </location>
</feature>
<dbReference type="GO" id="GO:0016887">
    <property type="term" value="F:ATP hydrolysis activity"/>
    <property type="evidence" value="ECO:0007669"/>
    <property type="project" value="InterPro"/>
</dbReference>
<dbReference type="PROSITE" id="PS00674">
    <property type="entry name" value="AAA"/>
    <property type="match status" value="1"/>
</dbReference>
<evidence type="ECO:0000256" key="3">
    <source>
        <dbReference type="ARBA" id="ARBA00022840"/>
    </source>
</evidence>
<sequence length="1887" mass="223763">MKIKKNYLFFLFFFCFFTILIFLFWYNAAIKSKNINLINFSLCNSKFLQEQEFDFENELKRISAKKFKVLTKIKNTFPQYFQESNEDKNNFLLNQILLLILGEFKNHNYKWFDNYKKSNLFFTEYLSTLDKYDLFNDFGYKIEEIVSDSDKYVFILPGNYTEFTNYDKYLLSKQNSFSVDTKGLFWKHWSPKNLLFISKSYLDIILKLSTKVWEFKNNPNQQSFINELNILGEKHFLLSKSDTDFHFIKRKIQKLNTFSSRENENIHSLTRTIQEKETQYRHQMDLSEAERQQLKREIGQLTQDLITSQEKIAQHKNDLEKAQEALSQTSSELEEIRKELEKDHQLSETTIHQLKSELDSLTSQHDNLNLDLIKAKQDNQKLNSQNQQLTRQVKTLTEEVSMLKNRIQEQRQTIDEINKLVLSTRQKNSELEVNIHSLTRTIQEKETQYRHQMDLSEAERQQLKREIGQLTQDLITSQEKIAQHKNDLEKAQEALSQTSSELEEIRKELEKDHQLSETTIHQLKSELDSLTSQHDNLNLDLIKAKQDNQKLNSQNQQLTRQVKTLTEEVSMLKNRIQEQRQTIDEINKLVLSTRQKNSELEVNIHSLTRTIQEKETQYRHQMDLSEAERQQLKREIGQLTQDLITSQEKIAQHKNDLEKAQEALSQTSSELEEIRKELEKDHQLSETTIHQLKSELDSLTSQHDNLNLDLIKAKQDNQKLNSQNQQLTRQVKTLTEEVSMLKNRIQEQRQTIDEINKLVLSTRQKNSELEVNIHSLTRTIQEKETQYRHQMDLSEAERQQLKREIGQLTQDLITSQEKIAQHKNDLEKAQEALSQTSSELEEIRKELEKDHQLSETTIHQLKSELDSLTSQHDNLNLDLIKAKQDNQKLNSQNQQLTRQVKTLTEEVSMLKNRIQEQRQTIDEINKLVLSTRQKNSELEVNIHSLTRTIQEKETQYRHQMDLSEAERQQLKREIGQLTQDLITSQEKIAQHKNDLEKAQEALSQTSSELEEIRKELEKDHQLSETTIHQLKSELDSLTSQHDNLNLDLIKAKQDNQKLKQKLTNNIDIASKFIDILELIASSFLKQLDKQTSENIKNNSLNVSAQKFAKDTSKMPLFEQLIGLKKEKAQLQEYLNYLRDTNKYFEMGMKKPPKGIILYGPPGTGKTHLAEAFARESGLSVFSLSSSDFSKTYVGEAPRLIENIFIEARKKFPSIILIDECESVFRSRASNSLTTDHGNVIAAFLSYLEGVHEDKERPVFIIAMTNILEEIDSAILSRFDKRIKVDLWDFSSIQEFLKLKAIDYKLDLMAYDYLVNDIPEIIFKLNNDELKTPRGLISLLNQAVTISQNSNHQHSYVTLIDLQLSLDLKLGLNSVNWDNHQHQAYTWQDLAFIKEYNGISIKQLFEDNNFEKLELKYYKLIKNKSQNNKKPIYISLKNDVGYLYDIDIDSNNMWPSDLLGFYLDVQNVLTDNFDFHVQPPNLKISNPEDLLRLYIQNNNKYKVDQIYFVWDLCKKQEINFFLLKKWENLVQKYPFLKQQYQVMKNEVNSQIHSLKDLELNKLFNNWIKKLKNKWIEEVMPKIKLSPKTIYDLFKLNLINLIEEEIDLCWQKDNLSKDTCLEQIIMRLNENFSNLCKNFLRDETIKIINKISLNRKIFSQFQIEKIKEYLKQTTIQEFEKEKELDSFFQNNIWSEEILTKIFVNQEKYFNQQDSVYYKLWQEKIYKYLDISLPHFEQLKLKKYLIHQLIKTYFQQDLELDKIIEQLNEKIDIYKQQFEQKLEKKINQIVNQYFLSNYFQNFPDLATISLINKRANIWINHNLKSDEKIKSEKEIENIVLNFLKKYTKNIIINQQKRETFLESNFVKIIVFIFLFLFSVFYFLCFNNLKK</sequence>
<keyword evidence="3 4" id="KW-0067">ATP-binding</keyword>
<evidence type="ECO:0000256" key="5">
    <source>
        <dbReference type="SAM" id="Coils"/>
    </source>
</evidence>
<feature type="domain" description="AAA+ ATPase" evidence="7">
    <location>
        <begin position="1151"/>
        <end position="1288"/>
    </location>
</feature>
<feature type="coiled-coil region" evidence="5">
    <location>
        <begin position="277"/>
        <end position="1061"/>
    </location>
</feature>
<evidence type="ECO:0000313" key="9">
    <source>
        <dbReference type="Proteomes" id="UP000769022"/>
    </source>
</evidence>
<gene>
    <name evidence="8" type="ORF">H7686_0000490</name>
</gene>
<dbReference type="KEGG" id="pphy:H7686_0000490"/>
<protein>
    <submittedName>
        <fullName evidence="8">AAA family ATPase</fullName>
    </submittedName>
</protein>
<accession>A0AAX3B9I3</accession>
<dbReference type="SUPFAM" id="SSF52540">
    <property type="entry name" value="P-loop containing nucleoside triphosphate hydrolases"/>
    <property type="match status" value="1"/>
</dbReference>
<keyword evidence="5" id="KW-0175">Coiled coil</keyword>
<dbReference type="PANTHER" id="PTHR23073">
    <property type="entry name" value="26S PROTEASOME REGULATORY SUBUNIT"/>
    <property type="match status" value="1"/>
</dbReference>
<dbReference type="Gene3D" id="1.10.287.1490">
    <property type="match status" value="2"/>
</dbReference>